<dbReference type="Proteomes" id="UP000298327">
    <property type="component" value="Unassembled WGS sequence"/>
</dbReference>
<gene>
    <name evidence="2" type="ORF">EVG20_g6468</name>
</gene>
<keyword evidence="3" id="KW-1185">Reference proteome</keyword>
<evidence type="ECO:0008006" key="4">
    <source>
        <dbReference type="Google" id="ProtNLM"/>
    </source>
</evidence>
<dbReference type="EMBL" id="SEOQ01000433">
    <property type="protein sequence ID" value="TFY63093.1"/>
    <property type="molecule type" value="Genomic_DNA"/>
</dbReference>
<accession>A0A4Y9YN19</accession>
<feature type="non-terminal residue" evidence="2">
    <location>
        <position position="382"/>
    </location>
</feature>
<dbReference type="OrthoDB" id="2739948at2759"/>
<sequence length="382" mass="43023">MTLQKLGQFTGETKLMAGKRKKQAQSVDSHVPISTHSKVFVPRRLLSSTVYSQVLNLNAVSNNEAWSRLNSPQPPATPIQTAPVHNSAHCPGRIRPVAFLQPHIHNHLFLTVVPLSTPSDSTHSDMSDERSTPCNSSVTEFHSLHAKERYFELADEMTGQFLGPMPVQEFLDEFLPKPPTPRPTDIEPFDFEAVKGYETKFAQAAMRANICPNFEFHNTTDIEDKTFPYATKPDISIIPKRSDASETPNTNWTNIQLFIERKPHLSDPFHDPAPGADRKEHQFVKTGSKEATESRGQMIAYASAQLTMQFRQFCFSISIINGDEARLMRWDRGGAIVSERFNFVKDPAPLLEFFWRFNHLSPEQRGMDPSVSPATAEEVAMA</sequence>
<feature type="region of interest" description="Disordered" evidence="1">
    <location>
        <begin position="270"/>
        <end position="291"/>
    </location>
</feature>
<evidence type="ECO:0000313" key="3">
    <source>
        <dbReference type="Proteomes" id="UP000298327"/>
    </source>
</evidence>
<evidence type="ECO:0000256" key="1">
    <source>
        <dbReference type="SAM" id="MobiDB-lite"/>
    </source>
</evidence>
<comment type="caution">
    <text evidence="2">The sequence shown here is derived from an EMBL/GenBank/DDBJ whole genome shotgun (WGS) entry which is preliminary data.</text>
</comment>
<dbReference type="STRING" id="205917.A0A4Y9YN19"/>
<proteinExistence type="predicted"/>
<reference evidence="2 3" key="1">
    <citation type="submission" date="2019-02" db="EMBL/GenBank/DDBJ databases">
        <title>Genome sequencing of the rare red list fungi Dentipellis fragilis.</title>
        <authorList>
            <person name="Buettner E."/>
            <person name="Kellner H."/>
        </authorList>
    </citation>
    <scope>NUCLEOTIDE SEQUENCE [LARGE SCALE GENOMIC DNA]</scope>
    <source>
        <strain evidence="2 3">DSM 105465</strain>
    </source>
</reference>
<organism evidence="2 3">
    <name type="scientific">Dentipellis fragilis</name>
    <dbReference type="NCBI Taxonomy" id="205917"/>
    <lineage>
        <taxon>Eukaryota</taxon>
        <taxon>Fungi</taxon>
        <taxon>Dikarya</taxon>
        <taxon>Basidiomycota</taxon>
        <taxon>Agaricomycotina</taxon>
        <taxon>Agaricomycetes</taxon>
        <taxon>Russulales</taxon>
        <taxon>Hericiaceae</taxon>
        <taxon>Dentipellis</taxon>
    </lineage>
</organism>
<evidence type="ECO:0000313" key="2">
    <source>
        <dbReference type="EMBL" id="TFY63093.1"/>
    </source>
</evidence>
<dbReference type="AlphaFoldDB" id="A0A4Y9YN19"/>
<name>A0A4Y9YN19_9AGAM</name>
<protein>
    <recommendedName>
        <fullName evidence="4">Fungal-type protein kinase domain-containing protein</fullName>
    </recommendedName>
</protein>